<dbReference type="Proteomes" id="UP001596422">
    <property type="component" value="Unassembled WGS sequence"/>
</dbReference>
<organism evidence="1 2">
    <name type="scientific">Marinobacterium aestuariivivens</name>
    <dbReference type="NCBI Taxonomy" id="1698799"/>
    <lineage>
        <taxon>Bacteria</taxon>
        <taxon>Pseudomonadati</taxon>
        <taxon>Pseudomonadota</taxon>
        <taxon>Gammaproteobacteria</taxon>
        <taxon>Oceanospirillales</taxon>
        <taxon>Oceanospirillaceae</taxon>
        <taxon>Marinobacterium</taxon>
    </lineage>
</organism>
<accession>A0ABW1ZYH2</accession>
<reference evidence="2" key="1">
    <citation type="journal article" date="2019" name="Int. J. Syst. Evol. Microbiol.">
        <title>The Global Catalogue of Microorganisms (GCM) 10K type strain sequencing project: providing services to taxonomists for standard genome sequencing and annotation.</title>
        <authorList>
            <consortium name="The Broad Institute Genomics Platform"/>
            <consortium name="The Broad Institute Genome Sequencing Center for Infectious Disease"/>
            <person name="Wu L."/>
            <person name="Ma J."/>
        </authorList>
    </citation>
    <scope>NUCLEOTIDE SEQUENCE [LARGE SCALE GENOMIC DNA]</scope>
    <source>
        <strain evidence="2">NBRC 111756</strain>
    </source>
</reference>
<evidence type="ECO:0000313" key="2">
    <source>
        <dbReference type="Proteomes" id="UP001596422"/>
    </source>
</evidence>
<dbReference type="EMBL" id="JBHSWE010000001">
    <property type="protein sequence ID" value="MFC6670238.1"/>
    <property type="molecule type" value="Genomic_DNA"/>
</dbReference>
<evidence type="ECO:0008006" key="3">
    <source>
        <dbReference type="Google" id="ProtNLM"/>
    </source>
</evidence>
<evidence type="ECO:0000313" key="1">
    <source>
        <dbReference type="EMBL" id="MFC6670238.1"/>
    </source>
</evidence>
<proteinExistence type="predicted"/>
<gene>
    <name evidence="1" type="ORF">ACFQDL_09190</name>
</gene>
<protein>
    <recommendedName>
        <fullName evidence="3">Cytochrome c domain-containing protein</fullName>
    </recommendedName>
</protein>
<keyword evidence="2" id="KW-1185">Reference proteome</keyword>
<name>A0ABW1ZYH2_9GAMM</name>
<sequence>MVWLEQGDDWRGSQRDWFHHVSQGTATLPIPFEWFMALEQPGVNLFGAGELVSAPDYLARLGFIPGEISRFNQSGLPVGFAVDYGVTSPVDGRRYNAIGFTCAACHTGQMTYRGTSIRYDGGPAMTDITEFTIVLFLAMFETRYSEVRFDRFAARVLGERNTGANRRDLKKPSRPT</sequence>
<dbReference type="RefSeq" id="WP_379908739.1">
    <property type="nucleotide sequence ID" value="NZ_JBHSWE010000001.1"/>
</dbReference>
<comment type="caution">
    <text evidence="1">The sequence shown here is derived from an EMBL/GenBank/DDBJ whole genome shotgun (WGS) entry which is preliminary data.</text>
</comment>